<comment type="caution">
    <text evidence="1">The sequence shown here is derived from an EMBL/GenBank/DDBJ whole genome shotgun (WGS) entry which is preliminary data.</text>
</comment>
<accession>A0ABN9XYI4</accession>
<proteinExistence type="predicted"/>
<dbReference type="Proteomes" id="UP001189429">
    <property type="component" value="Unassembled WGS sequence"/>
</dbReference>
<evidence type="ECO:0000313" key="1">
    <source>
        <dbReference type="EMBL" id="CAK0905167.1"/>
    </source>
</evidence>
<dbReference type="EMBL" id="CAUYUJ010021515">
    <property type="protein sequence ID" value="CAK0905167.1"/>
    <property type="molecule type" value="Genomic_DNA"/>
</dbReference>
<protein>
    <submittedName>
        <fullName evidence="1">Uncharacterized protein</fullName>
    </submittedName>
</protein>
<evidence type="ECO:0000313" key="2">
    <source>
        <dbReference type="Proteomes" id="UP001189429"/>
    </source>
</evidence>
<sequence>AIELLALFNWLWQPSKGKAIAHSTGGESDDAILGQLVARGARALVWNGSGSFPRRNWTCCEDAVQSIGVVELIFGAFSAAYWGHAEMLRSVPGAGPRGAACPPVKELSARYSQLDAEGLQKCSERAEKADDARGARGGVPLGPLEALKGIFLHRLFRGRDGGGAGDWSALLGQRPRAMFAMFPRRGELAGQRMATALESYMCFYEVFKTAGLKARPPWDAAAEAATELASRAGAAMPREEELANQLIRVIRESASALTFAVECPDNECKGVCTSSVVDKLLELSREDGSSLSPWRPIWIDGMARASEGMAALIDWGAAAALGLKGERGARPLGALACPFEKVVEMKAAAARVVALPERVDMIVAEAATFVEDSSPWLYQEFSVDAEIFVAGPRSEDASQSGGARSVRRGVLQGPCREKWSGSLADGALEEIAAAVKSALLVLKANAEREKEGHRTCEDIQLSHSDGAPMVCIIKHKGKGAKLKTALAMAVPGSVCVMAAARGMVLAVATLRAETVVGGAAAAAHEGRAADEARWTPASSAAHPDVASGPLLDIGGPPAGRACEGAGSKAARAAWGRPLLWRQLGLLNHPLQQGLLCRRRRGPAPGSRCSSAPAPGRVAAAAAGVALAGAGPQATLGPGGAAAPAGPGSVGGGPLRFGPGEGVRGAGALSQNPIALALPGLPAVQSKAMLLASRSALVKQTSWGMLLPPLALILLGGGRLIPMPDQGAPVRAMFTLCQWPDSAGRFGRRAIRARRHGHTVRQERAGPLFERGRSIPQGDDKLRGRHGGVWSCCTDGADGDAALAAGAVFHPPDGPEHIR</sequence>
<name>A0ABN9XYI4_9DINO</name>
<organism evidence="1 2">
    <name type="scientific">Prorocentrum cordatum</name>
    <dbReference type="NCBI Taxonomy" id="2364126"/>
    <lineage>
        <taxon>Eukaryota</taxon>
        <taxon>Sar</taxon>
        <taxon>Alveolata</taxon>
        <taxon>Dinophyceae</taxon>
        <taxon>Prorocentrales</taxon>
        <taxon>Prorocentraceae</taxon>
        <taxon>Prorocentrum</taxon>
    </lineage>
</organism>
<reference evidence="1" key="1">
    <citation type="submission" date="2023-10" db="EMBL/GenBank/DDBJ databases">
        <authorList>
            <person name="Chen Y."/>
            <person name="Shah S."/>
            <person name="Dougan E. K."/>
            <person name="Thang M."/>
            <person name="Chan C."/>
        </authorList>
    </citation>
    <scope>NUCLEOTIDE SEQUENCE [LARGE SCALE GENOMIC DNA]</scope>
</reference>
<keyword evidence="2" id="KW-1185">Reference proteome</keyword>
<feature type="non-terminal residue" evidence="1">
    <location>
        <position position="1"/>
    </location>
</feature>
<gene>
    <name evidence="1" type="ORF">PCOR1329_LOCUS80957</name>
</gene>
<feature type="non-terminal residue" evidence="1">
    <location>
        <position position="818"/>
    </location>
</feature>